<protein>
    <submittedName>
        <fullName evidence="6">High-affinity zinc uptake system binding-protein ZnuA</fullName>
    </submittedName>
</protein>
<keyword evidence="3 5" id="KW-0732">Signal</keyword>
<accession>A0ABN7KBV4</accession>
<evidence type="ECO:0000313" key="7">
    <source>
        <dbReference type="Proteomes" id="UP000789359"/>
    </source>
</evidence>
<organism evidence="6 7">
    <name type="scientific">Campylobacter suis</name>
    <dbReference type="NCBI Taxonomy" id="2790657"/>
    <lineage>
        <taxon>Bacteria</taxon>
        <taxon>Pseudomonadati</taxon>
        <taxon>Campylobacterota</taxon>
        <taxon>Epsilonproteobacteria</taxon>
        <taxon>Campylobacterales</taxon>
        <taxon>Campylobacteraceae</taxon>
        <taxon>Campylobacter</taxon>
    </lineage>
</organism>
<evidence type="ECO:0000256" key="4">
    <source>
        <dbReference type="RuleBase" id="RU003512"/>
    </source>
</evidence>
<evidence type="ECO:0000256" key="3">
    <source>
        <dbReference type="ARBA" id="ARBA00022729"/>
    </source>
</evidence>
<dbReference type="InterPro" id="IPR050492">
    <property type="entry name" value="Bact_metal-bind_prot9"/>
</dbReference>
<evidence type="ECO:0000256" key="1">
    <source>
        <dbReference type="ARBA" id="ARBA00011028"/>
    </source>
</evidence>
<feature type="signal peptide" evidence="5">
    <location>
        <begin position="1"/>
        <end position="17"/>
    </location>
</feature>
<comment type="caution">
    <text evidence="6">The sequence shown here is derived from an EMBL/GenBank/DDBJ whole genome shotgun (WGS) entry which is preliminary data.</text>
</comment>
<dbReference type="Proteomes" id="UP000789359">
    <property type="component" value="Unassembled WGS sequence"/>
</dbReference>
<dbReference type="SUPFAM" id="SSF53807">
    <property type="entry name" value="Helical backbone' metal receptor"/>
    <property type="match status" value="1"/>
</dbReference>
<dbReference type="Gene3D" id="3.40.50.1980">
    <property type="entry name" value="Nitrogenase molybdenum iron protein domain"/>
    <property type="match status" value="2"/>
</dbReference>
<dbReference type="InterPro" id="IPR006127">
    <property type="entry name" value="ZnuA-like"/>
</dbReference>
<dbReference type="PANTHER" id="PTHR42953">
    <property type="entry name" value="HIGH-AFFINITY ZINC UPTAKE SYSTEM PROTEIN ZNUA-RELATED"/>
    <property type="match status" value="1"/>
</dbReference>
<dbReference type="PANTHER" id="PTHR42953:SF3">
    <property type="entry name" value="HIGH-AFFINITY ZINC UPTAKE SYSTEM PROTEIN ZNUA"/>
    <property type="match status" value="1"/>
</dbReference>
<dbReference type="PRINTS" id="PR00690">
    <property type="entry name" value="ADHESNFAMILY"/>
</dbReference>
<dbReference type="CDD" id="cd01018">
    <property type="entry name" value="ZntC"/>
    <property type="match status" value="1"/>
</dbReference>
<evidence type="ECO:0000256" key="2">
    <source>
        <dbReference type="ARBA" id="ARBA00022448"/>
    </source>
</evidence>
<sequence>MKKIFMLLCISAVAIFAKPQVSVSIIPTKYFVEQIAADTVDVNVMVGAGADPHTYEPKPKQMTELEKSEIYFAVGIEFEDVWLEKFKQNYPKMRVVPTQEGVELIKMVEHGHSHDGHAHGPHCDHHHGEFDPHIWLDPVIVKTQAANIAKALSEKYPANKELYAKNLAKFEANLDALDKEIAQKLSGMKNRKFMVYHPSWGYFAKRYNLEQIAIEAGGKEPKPAQLAELIDEAKEHDIKVVFVAPNFSKKAAQTIAAQAGAQVVEVDQLPLKWEESMRQMTEILAKSN</sequence>
<evidence type="ECO:0000256" key="5">
    <source>
        <dbReference type="SAM" id="SignalP"/>
    </source>
</evidence>
<keyword evidence="7" id="KW-1185">Reference proteome</keyword>
<feature type="chain" id="PRO_5046065620" evidence="5">
    <location>
        <begin position="18"/>
        <end position="288"/>
    </location>
</feature>
<dbReference type="InterPro" id="IPR006128">
    <property type="entry name" value="Lipoprotein_PsaA-like"/>
</dbReference>
<name>A0ABN7KBV4_9BACT</name>
<dbReference type="Pfam" id="PF01297">
    <property type="entry name" value="ZnuA"/>
    <property type="match status" value="1"/>
</dbReference>
<keyword evidence="2 4" id="KW-0813">Transport</keyword>
<dbReference type="EMBL" id="CAJHOE010000005">
    <property type="protein sequence ID" value="CAD7288983.1"/>
    <property type="molecule type" value="Genomic_DNA"/>
</dbReference>
<dbReference type="RefSeq" id="WP_230057333.1">
    <property type="nucleotide sequence ID" value="NZ_CAJHOE010000005.1"/>
</dbReference>
<evidence type="ECO:0000313" key="6">
    <source>
        <dbReference type="EMBL" id="CAD7288983.1"/>
    </source>
</evidence>
<comment type="similarity">
    <text evidence="1 4">Belongs to the bacterial solute-binding protein 9 family.</text>
</comment>
<reference evidence="6 7" key="1">
    <citation type="submission" date="2020-11" db="EMBL/GenBank/DDBJ databases">
        <authorList>
            <person name="Peeters C."/>
        </authorList>
    </citation>
    <scope>NUCLEOTIDE SEQUENCE [LARGE SCALE GENOMIC DNA]</scope>
    <source>
        <strain evidence="6 7">LMG 8286</strain>
    </source>
</reference>
<gene>
    <name evidence="6" type="primary">znuA</name>
    <name evidence="6" type="ORF">LMG8286_01590</name>
</gene>
<proteinExistence type="inferred from homology"/>